<gene>
    <name evidence="5" type="ORF">VSP0166_LOCUS15629</name>
</gene>
<proteinExistence type="predicted"/>
<dbReference type="PANTHER" id="PTHR10063:SF11">
    <property type="entry name" value="RHO GTPASE-ACTIVATING PROTEIN CG5521-RELATED"/>
    <property type="match status" value="1"/>
</dbReference>
<dbReference type="PANTHER" id="PTHR10063">
    <property type="entry name" value="TUBERIN"/>
    <property type="match status" value="1"/>
</dbReference>
<name>A0A7S4IQB6_9EUKA</name>
<dbReference type="GO" id="GO:0005096">
    <property type="term" value="F:GTPase activator activity"/>
    <property type="evidence" value="ECO:0007669"/>
    <property type="project" value="UniProtKB-KW"/>
</dbReference>
<protein>
    <recommendedName>
        <fullName evidence="4">Rap-GAP domain-containing protein</fullName>
    </recommendedName>
</protein>
<accession>A0A7S4IQB6</accession>
<organism evidence="5">
    <name type="scientific">Vannella robusta</name>
    <dbReference type="NCBI Taxonomy" id="1487602"/>
    <lineage>
        <taxon>Eukaryota</taxon>
        <taxon>Amoebozoa</taxon>
        <taxon>Discosea</taxon>
        <taxon>Flabellinia</taxon>
        <taxon>Vannellidae</taxon>
        <taxon>Vannella</taxon>
    </lineage>
</organism>
<keyword evidence="1" id="KW-0343">GTPase activation</keyword>
<dbReference type="InterPro" id="IPR016024">
    <property type="entry name" value="ARM-type_fold"/>
</dbReference>
<feature type="region of interest" description="Disordered" evidence="3">
    <location>
        <begin position="1041"/>
        <end position="1068"/>
    </location>
</feature>
<dbReference type="InterPro" id="IPR046859">
    <property type="entry name" value="RGPA/RALGAPB_N"/>
</dbReference>
<dbReference type="SUPFAM" id="SSF48371">
    <property type="entry name" value="ARM repeat"/>
    <property type="match status" value="1"/>
</dbReference>
<dbReference type="InterPro" id="IPR000331">
    <property type="entry name" value="Rap/Ran_GAP_dom"/>
</dbReference>
<keyword evidence="2" id="KW-0597">Phosphoprotein</keyword>
<reference evidence="5" key="1">
    <citation type="submission" date="2021-01" db="EMBL/GenBank/DDBJ databases">
        <authorList>
            <person name="Corre E."/>
            <person name="Pelletier E."/>
            <person name="Niang G."/>
            <person name="Scheremetjew M."/>
            <person name="Finn R."/>
            <person name="Kale V."/>
            <person name="Holt S."/>
            <person name="Cochrane G."/>
            <person name="Meng A."/>
            <person name="Brown T."/>
            <person name="Cohen L."/>
        </authorList>
    </citation>
    <scope>NUCLEOTIDE SEQUENCE</scope>
    <source>
        <strain evidence="5">DIVA3 518/3/11/1/6</strain>
    </source>
</reference>
<dbReference type="Gene3D" id="3.40.50.11210">
    <property type="entry name" value="Rap/Ran-GAP"/>
    <property type="match status" value="1"/>
</dbReference>
<sequence length="1418" mass="161392">MSKSSDEKLKKKLKSFFDKNASLGKRWKSLTSYVEKASEDDLNKFFNENFYMIYGVFFDSFTAYENTCKRGKHSNSEVADMMLILRNVLTHLSELIRKKWQTRSIAAVLEKLLYKENKISVREPAFTLLLIFLEAVQVLEAPQVDLFASAIDMSVFAVGPNQSTRYRKVALTAPDKTCVLVPSNNAGNPENSVKLWEDMLAYITNKPAVFEFWMDHLKKQYFSIFYPDVSKRVGISDDDCGFPAYCPHPIQKVNITHLALWLSNPQISTILWSSEENIQLILEMFRQCCKLPISYADTIRVGITTFLNLFISRTFPFPKEMETRLVEFRKFFFQQLSSVFKINNEDKQQEHVNLCLEVVAQFKQIFLDRYESFALETQECLLNTLLETTIDTCKSPNAVGLARTMLDTVFFIWIHTKRNTEEMWANLQRGIASTFGLMESITQTRLKLIQLTLLIKKTMYPIRKVKKKPPQRDVEGNEIASKELPQSVCPDSRKPLIEDPVDPNISTMTWENIDELIYVWNQVLQTFQTVNSITDPVNHAAAIKVLCEVIEHLQRAEEGIPHASKPEMEREPLCLIDIFGHWLFEACYLPDSYIQGKALAAGALCRLIVRHFGDSLPLELLSHFYAIVAHCFKNHPNSIVSWTILQNSSNIFNLALPGANVLIPHYTAEIKRVVKAQNISKDVRLKNVIITASLVCYPNHLESLSCPLDINGGSGEYDFSTALRKDITSILIDYANLDPDPEHKVMCIWSLCTMICEDLTHTPNIAMIKEITRTLLPFCTSSDSVVARAALDSLSTLTLFYDQLNTVDESLIGIIIDILCSNIHRQLLEAKQSKTYVLNENLVADHFYCLLDWIMASTTYLFNKRAVASKIFEAIELGLLGQKLQVDSSIPVVEKKKQKRLSSQPQTIEAQLSELLETLTEKPTHGSNTIKEAAHILLIQLCNFLQNFPCKEGIEIMSSQVCETDDIFKDQKPLFFIYNDFALFSLVEIPLPDGSHMCRLILRDCTGKYAWDSKINYNNYIHEIPPAYSLLSEPVIPPTVKEPPVYSQSDRQPGVAPKASDEPGPPVDQLDDLLQYLGEVFPDCLPESGAPLNQPSEVRSEYKNSVEEIENALLQQTDADATTIETLAKNVPPYQDWAVIPPEPQVPASPLHHCRLFLNHLGFLTFDKQSAFSMVDYSQRFTRSLQQLDKSSGREMLKIGVIYVKEGQDDQKIIFRNDTKSDLYAEFVRGLGWPIDVATHRGYLGGLDPKQTTGVSAPYYANSIMEVIFHEITSMPTNPTDNQQIHKKRHVGNDIVHIVYSEDTSDYAPTTITSQFNDAHVVVYPLPNGLFRIQVYRKENVQVFGPLVHGMCINKELLAPLVRQTAINANRYVRYNTGGYNVGYTRPFPTRRRALDEIVERFKVSRPYEELVNELLDA</sequence>
<dbReference type="InterPro" id="IPR035974">
    <property type="entry name" value="Rap/Ran-GAP_sf"/>
</dbReference>
<dbReference type="PROSITE" id="PS50085">
    <property type="entry name" value="RAPGAP"/>
    <property type="match status" value="1"/>
</dbReference>
<feature type="domain" description="Rap-GAP" evidence="4">
    <location>
        <begin position="1185"/>
        <end position="1398"/>
    </location>
</feature>
<evidence type="ECO:0000313" key="5">
    <source>
        <dbReference type="EMBL" id="CAE2236430.1"/>
    </source>
</evidence>
<dbReference type="InterPro" id="IPR027107">
    <property type="entry name" value="Tuberin/Ral-act_asu"/>
</dbReference>
<dbReference type="Pfam" id="PF02145">
    <property type="entry name" value="Rap_GAP"/>
    <property type="match status" value="1"/>
</dbReference>
<evidence type="ECO:0000256" key="1">
    <source>
        <dbReference type="ARBA" id="ARBA00022468"/>
    </source>
</evidence>
<evidence type="ECO:0000256" key="3">
    <source>
        <dbReference type="SAM" id="MobiDB-lite"/>
    </source>
</evidence>
<dbReference type="GO" id="GO:0051056">
    <property type="term" value="P:regulation of small GTPase mediated signal transduction"/>
    <property type="evidence" value="ECO:0007669"/>
    <property type="project" value="InterPro"/>
</dbReference>
<dbReference type="FunFam" id="3.40.50.11210:FF:000001">
    <property type="entry name" value="Ral GTPase-activating protein subunit alpha-1 isoform 1"/>
    <property type="match status" value="1"/>
</dbReference>
<dbReference type="GO" id="GO:0005634">
    <property type="term" value="C:nucleus"/>
    <property type="evidence" value="ECO:0007669"/>
    <property type="project" value="InterPro"/>
</dbReference>
<evidence type="ECO:0000256" key="2">
    <source>
        <dbReference type="ARBA" id="ARBA00022553"/>
    </source>
</evidence>
<dbReference type="GO" id="GO:0005737">
    <property type="term" value="C:cytoplasm"/>
    <property type="evidence" value="ECO:0007669"/>
    <property type="project" value="TreeGrafter"/>
</dbReference>
<dbReference type="Pfam" id="PF20412">
    <property type="entry name" value="RALGAPB_N"/>
    <property type="match status" value="1"/>
</dbReference>
<evidence type="ECO:0000259" key="4">
    <source>
        <dbReference type="PROSITE" id="PS50085"/>
    </source>
</evidence>
<dbReference type="EMBL" id="HBKP01022401">
    <property type="protein sequence ID" value="CAE2236430.1"/>
    <property type="molecule type" value="Transcribed_RNA"/>
</dbReference>
<dbReference type="SUPFAM" id="SSF111347">
    <property type="entry name" value="Rap/Ran-GAP"/>
    <property type="match status" value="1"/>
</dbReference>